<proteinExistence type="inferred from homology"/>
<protein>
    <submittedName>
        <fullName evidence="4">Tyrosine-protein phosphatase</fullName>
    </submittedName>
</protein>
<comment type="similarity">
    <text evidence="1">Belongs to the protein-tyrosine phosphatase family.</text>
</comment>
<dbReference type="PROSITE" id="PS50056">
    <property type="entry name" value="TYR_PHOSPHATASE_2"/>
    <property type="match status" value="1"/>
</dbReference>
<dbReference type="InterPro" id="IPR029021">
    <property type="entry name" value="Prot-tyrosine_phosphatase-like"/>
</dbReference>
<dbReference type="PANTHER" id="PTHR31126:SF1">
    <property type="entry name" value="TYROSINE SPECIFIC PROTEIN PHOSPHATASES DOMAIN-CONTAINING PROTEIN"/>
    <property type="match status" value="1"/>
</dbReference>
<feature type="compositionally biased region" description="Basic and acidic residues" evidence="2">
    <location>
        <begin position="1"/>
        <end position="18"/>
    </location>
</feature>
<name>A0AA41U980_9ACTN</name>
<feature type="domain" description="Tyrosine specific protein phosphatases" evidence="3">
    <location>
        <begin position="115"/>
        <end position="162"/>
    </location>
</feature>
<evidence type="ECO:0000259" key="3">
    <source>
        <dbReference type="PROSITE" id="PS50056"/>
    </source>
</evidence>
<dbReference type="Pfam" id="PF13350">
    <property type="entry name" value="Y_phosphatase3"/>
    <property type="match status" value="1"/>
</dbReference>
<evidence type="ECO:0000256" key="1">
    <source>
        <dbReference type="ARBA" id="ARBA00009580"/>
    </source>
</evidence>
<dbReference type="InterPro" id="IPR000387">
    <property type="entry name" value="Tyr_Pase_dom"/>
</dbReference>
<accession>A0AA41U980</accession>
<dbReference type="InterPro" id="IPR026893">
    <property type="entry name" value="Tyr/Ser_Pase_IphP-type"/>
</dbReference>
<dbReference type="Gene3D" id="3.90.190.10">
    <property type="entry name" value="Protein tyrosine phosphatase superfamily"/>
    <property type="match status" value="1"/>
</dbReference>
<evidence type="ECO:0000313" key="4">
    <source>
        <dbReference type="EMBL" id="MCF2533609.1"/>
    </source>
</evidence>
<evidence type="ECO:0000313" key="5">
    <source>
        <dbReference type="Proteomes" id="UP001165378"/>
    </source>
</evidence>
<dbReference type="PANTHER" id="PTHR31126">
    <property type="entry name" value="TYROSINE-PROTEIN PHOSPHATASE"/>
    <property type="match status" value="1"/>
</dbReference>
<sequence length="250" mass="26717">MTTDDARRPGIDHVDNLRDAGGYPTEDGRTVRLRTLLRSGDLSRLDDAGRAEFNRIGLRTVLDLRDRDEAKTAPDAVDGLDAVYVANPVFDGDLPTDPATTLAALYRYTVDHHRDGLASAIRFLAAPGALPADVHCTAGKDRTGLVIALALTVAGVDRDRIVADYALSHHYLGDEFRARVQRQLAGWAGDASSAAVAMDLAIDSPAQAMRDTLEHVDHTYGSVAAYLEAAGVTAAVQQALRDTLTAPTTT</sequence>
<dbReference type="SUPFAM" id="SSF52799">
    <property type="entry name" value="(Phosphotyrosine protein) phosphatases II"/>
    <property type="match status" value="1"/>
</dbReference>
<dbReference type="Proteomes" id="UP001165378">
    <property type="component" value="Unassembled WGS sequence"/>
</dbReference>
<dbReference type="EMBL" id="JAKFHA010000053">
    <property type="protein sequence ID" value="MCF2533609.1"/>
    <property type="molecule type" value="Genomic_DNA"/>
</dbReference>
<gene>
    <name evidence="4" type="ORF">LZ495_41210</name>
</gene>
<reference evidence="4" key="1">
    <citation type="submission" date="2022-01" db="EMBL/GenBank/DDBJ databases">
        <title>Genome-Based Taxonomic Classification of the Phylum Actinobacteria.</title>
        <authorList>
            <person name="Gao Y."/>
        </authorList>
    </citation>
    <scope>NUCLEOTIDE SEQUENCE</scope>
    <source>
        <strain evidence="4">KLBMP 8922</strain>
    </source>
</reference>
<dbReference type="InterPro" id="IPR016130">
    <property type="entry name" value="Tyr_Pase_AS"/>
</dbReference>
<dbReference type="PROSITE" id="PS00383">
    <property type="entry name" value="TYR_PHOSPHATASE_1"/>
    <property type="match status" value="1"/>
</dbReference>
<feature type="region of interest" description="Disordered" evidence="2">
    <location>
        <begin position="1"/>
        <end position="26"/>
    </location>
</feature>
<comment type="caution">
    <text evidence="4">The sequence shown here is derived from an EMBL/GenBank/DDBJ whole genome shotgun (WGS) entry which is preliminary data.</text>
</comment>
<dbReference type="RefSeq" id="WP_235058377.1">
    <property type="nucleotide sequence ID" value="NZ_JAKFHA010000053.1"/>
</dbReference>
<evidence type="ECO:0000256" key="2">
    <source>
        <dbReference type="SAM" id="MobiDB-lite"/>
    </source>
</evidence>
<dbReference type="GO" id="GO:0004721">
    <property type="term" value="F:phosphoprotein phosphatase activity"/>
    <property type="evidence" value="ECO:0007669"/>
    <property type="project" value="InterPro"/>
</dbReference>
<organism evidence="4 5">
    <name type="scientific">Yinghuangia soli</name>
    <dbReference type="NCBI Taxonomy" id="2908204"/>
    <lineage>
        <taxon>Bacteria</taxon>
        <taxon>Bacillati</taxon>
        <taxon>Actinomycetota</taxon>
        <taxon>Actinomycetes</taxon>
        <taxon>Kitasatosporales</taxon>
        <taxon>Streptomycetaceae</taxon>
        <taxon>Yinghuangia</taxon>
    </lineage>
</organism>
<keyword evidence="5" id="KW-1185">Reference proteome</keyword>
<dbReference type="AlphaFoldDB" id="A0AA41U980"/>